<reference evidence="3" key="1">
    <citation type="submission" date="2020-08" db="EMBL/GenBank/DDBJ databases">
        <title>Multicomponent nature underlies the extraordinary mechanical properties of spider dragline silk.</title>
        <authorList>
            <person name="Kono N."/>
            <person name="Nakamura H."/>
            <person name="Mori M."/>
            <person name="Yoshida Y."/>
            <person name="Ohtoshi R."/>
            <person name="Malay A.D."/>
            <person name="Moran D.A.P."/>
            <person name="Tomita M."/>
            <person name="Numata K."/>
            <person name="Arakawa K."/>
        </authorList>
    </citation>
    <scope>NUCLEOTIDE SEQUENCE</scope>
</reference>
<comment type="caution">
    <text evidence="3">The sequence shown here is derived from an EMBL/GenBank/DDBJ whole genome shotgun (WGS) entry which is preliminary data.</text>
</comment>
<feature type="transmembrane region" description="Helical" evidence="2">
    <location>
        <begin position="55"/>
        <end position="76"/>
    </location>
</feature>
<dbReference type="EMBL" id="BMAV01018202">
    <property type="protein sequence ID" value="GFY70366.1"/>
    <property type="molecule type" value="Genomic_DNA"/>
</dbReference>
<feature type="region of interest" description="Disordered" evidence="1">
    <location>
        <begin position="85"/>
        <end position="107"/>
    </location>
</feature>
<evidence type="ECO:0000313" key="4">
    <source>
        <dbReference type="Proteomes" id="UP000886998"/>
    </source>
</evidence>
<keyword evidence="2" id="KW-0812">Transmembrane</keyword>
<keyword evidence="4" id="KW-1185">Reference proteome</keyword>
<organism evidence="3 4">
    <name type="scientific">Trichonephila inaurata madagascariensis</name>
    <dbReference type="NCBI Taxonomy" id="2747483"/>
    <lineage>
        <taxon>Eukaryota</taxon>
        <taxon>Metazoa</taxon>
        <taxon>Ecdysozoa</taxon>
        <taxon>Arthropoda</taxon>
        <taxon>Chelicerata</taxon>
        <taxon>Arachnida</taxon>
        <taxon>Araneae</taxon>
        <taxon>Araneomorphae</taxon>
        <taxon>Entelegynae</taxon>
        <taxon>Araneoidea</taxon>
        <taxon>Nephilidae</taxon>
        <taxon>Trichonephila</taxon>
        <taxon>Trichonephila inaurata</taxon>
    </lineage>
</organism>
<evidence type="ECO:0000256" key="2">
    <source>
        <dbReference type="SAM" id="Phobius"/>
    </source>
</evidence>
<dbReference type="AlphaFoldDB" id="A0A8X6YG28"/>
<name>A0A8X6YG28_9ARAC</name>
<gene>
    <name evidence="3" type="ORF">TNIN_300411</name>
</gene>
<feature type="compositionally biased region" description="Low complexity" evidence="1">
    <location>
        <begin position="86"/>
        <end position="95"/>
    </location>
</feature>
<sequence length="107" mass="12726">MFQWEEVSTLKVITTKIRFLLFDFYELWISQRLSGSEPFFSISPFRADKRDQHPFLLSFNIFFRILLLFATMDLTFDNLLDMEPRTPTSPSTPTPKKICSRLQQLIK</sequence>
<keyword evidence="2" id="KW-0472">Membrane</keyword>
<evidence type="ECO:0000313" key="3">
    <source>
        <dbReference type="EMBL" id="GFY70366.1"/>
    </source>
</evidence>
<dbReference type="Proteomes" id="UP000886998">
    <property type="component" value="Unassembled WGS sequence"/>
</dbReference>
<evidence type="ECO:0000256" key="1">
    <source>
        <dbReference type="SAM" id="MobiDB-lite"/>
    </source>
</evidence>
<proteinExistence type="predicted"/>
<accession>A0A8X6YG28</accession>
<keyword evidence="2" id="KW-1133">Transmembrane helix</keyword>
<protein>
    <submittedName>
        <fullName evidence="3">Uncharacterized protein</fullName>
    </submittedName>
</protein>